<dbReference type="Proteomes" id="UP000245942">
    <property type="component" value="Unassembled WGS sequence"/>
</dbReference>
<evidence type="ECO:0000256" key="1">
    <source>
        <dbReference type="RuleBase" id="RU365099"/>
    </source>
</evidence>
<keyword evidence="3" id="KW-1185">Reference proteome</keyword>
<keyword evidence="1" id="KW-0496">Mitochondrion</keyword>
<feature type="non-terminal residue" evidence="2">
    <location>
        <position position="146"/>
    </location>
</feature>
<sequence>LKDELKAAMKGKQPDLVSILKPLLSEHQLASKSAAGAAGSAAVSLLSLVRKHVARRTEAAKQYTDAQREDLASKEHKEAGFLQRFLPRQMDEEELKGIVGQVVDAARGKGIDGKKLMGSVIREVKEVVGGKAEGAKIKEVVEKVIK</sequence>
<organism evidence="2 3">
    <name type="scientific">Pseudomicrostroma glucosiphilum</name>
    <dbReference type="NCBI Taxonomy" id="1684307"/>
    <lineage>
        <taxon>Eukaryota</taxon>
        <taxon>Fungi</taxon>
        <taxon>Dikarya</taxon>
        <taxon>Basidiomycota</taxon>
        <taxon>Ustilaginomycotina</taxon>
        <taxon>Exobasidiomycetes</taxon>
        <taxon>Microstromatales</taxon>
        <taxon>Microstromatales incertae sedis</taxon>
        <taxon>Pseudomicrostroma</taxon>
    </lineage>
</organism>
<protein>
    <recommendedName>
        <fullName evidence="1">Altered inheritance of mitochondria protein 41</fullName>
    </recommendedName>
</protein>
<dbReference type="AlphaFoldDB" id="A0A316UBM8"/>
<dbReference type="PANTHER" id="PTHR28055">
    <property type="entry name" value="ALTERED INHERITANCE OF MITOCHONDRIA PROTEIN 41, MITOCHONDRIAL"/>
    <property type="match status" value="1"/>
</dbReference>
<dbReference type="Pfam" id="PF09424">
    <property type="entry name" value="YqeY"/>
    <property type="match status" value="1"/>
</dbReference>
<proteinExistence type="inferred from homology"/>
<dbReference type="InterPro" id="IPR003789">
    <property type="entry name" value="Asn/Gln_tRNA_amidoTrase-B-like"/>
</dbReference>
<dbReference type="PANTHER" id="PTHR28055:SF1">
    <property type="entry name" value="ALTERED INHERITANCE OF MITOCHONDRIA PROTEIN 41, MITOCHONDRIAL"/>
    <property type="match status" value="1"/>
</dbReference>
<dbReference type="InterPro" id="IPR042184">
    <property type="entry name" value="YqeY/Aim41_N"/>
</dbReference>
<dbReference type="SUPFAM" id="SSF89095">
    <property type="entry name" value="GatB/YqeY motif"/>
    <property type="match status" value="1"/>
</dbReference>
<reference evidence="2 3" key="1">
    <citation type="journal article" date="2018" name="Mol. Biol. Evol.">
        <title>Broad Genomic Sampling Reveals a Smut Pathogenic Ancestry of the Fungal Clade Ustilaginomycotina.</title>
        <authorList>
            <person name="Kijpornyongpan T."/>
            <person name="Mondo S.J."/>
            <person name="Barry K."/>
            <person name="Sandor L."/>
            <person name="Lee J."/>
            <person name="Lipzen A."/>
            <person name="Pangilinan J."/>
            <person name="LaButti K."/>
            <person name="Hainaut M."/>
            <person name="Henrissat B."/>
            <person name="Grigoriev I.V."/>
            <person name="Spatafora J.W."/>
            <person name="Aime M.C."/>
        </authorList>
    </citation>
    <scope>NUCLEOTIDE SEQUENCE [LARGE SCALE GENOMIC DNA]</scope>
    <source>
        <strain evidence="2 3">MCA 4718</strain>
    </source>
</reference>
<dbReference type="OrthoDB" id="538640at2759"/>
<comment type="subcellular location">
    <subcellularLocation>
        <location evidence="1">Mitochondrion</location>
    </subcellularLocation>
</comment>
<dbReference type="STRING" id="1684307.A0A316UBM8"/>
<name>A0A316UBM8_9BASI</name>
<dbReference type="InterPro" id="IPR019004">
    <property type="entry name" value="YqeY/Aim41"/>
</dbReference>
<dbReference type="Gene3D" id="1.10.1510.10">
    <property type="entry name" value="Uncharacterised protein YqeY/AIM41 PF09424, N-terminal domain"/>
    <property type="match status" value="1"/>
</dbReference>
<gene>
    <name evidence="1" type="primary">AIM41</name>
    <name evidence="2" type="ORF">BCV69DRAFT_239680</name>
</gene>
<dbReference type="EMBL" id="KZ819324">
    <property type="protein sequence ID" value="PWN21813.1"/>
    <property type="molecule type" value="Genomic_DNA"/>
</dbReference>
<evidence type="ECO:0000313" key="2">
    <source>
        <dbReference type="EMBL" id="PWN21813.1"/>
    </source>
</evidence>
<accession>A0A316UBM8</accession>
<dbReference type="GO" id="GO:0016884">
    <property type="term" value="F:carbon-nitrogen ligase activity, with glutamine as amido-N-donor"/>
    <property type="evidence" value="ECO:0007669"/>
    <property type="project" value="UniProtKB-UniRule"/>
</dbReference>
<evidence type="ECO:0000313" key="3">
    <source>
        <dbReference type="Proteomes" id="UP000245942"/>
    </source>
</evidence>
<dbReference type="GO" id="GO:0005739">
    <property type="term" value="C:mitochondrion"/>
    <property type="evidence" value="ECO:0007669"/>
    <property type="project" value="UniProtKB-SubCell"/>
</dbReference>
<dbReference type="Gene3D" id="1.10.10.410">
    <property type="match status" value="1"/>
</dbReference>
<feature type="non-terminal residue" evidence="2">
    <location>
        <position position="1"/>
    </location>
</feature>
<dbReference type="InterPro" id="IPR023168">
    <property type="entry name" value="GatB_Yqey_C_2"/>
</dbReference>
<comment type="similarity">
    <text evidence="1">Belongs to the AIM41 family.</text>
</comment>